<evidence type="ECO:0000313" key="3">
    <source>
        <dbReference type="Proteomes" id="UP001151760"/>
    </source>
</evidence>
<dbReference type="InterPro" id="IPR043502">
    <property type="entry name" value="DNA/RNA_pol_sf"/>
</dbReference>
<sequence>MPVKLGGLEAEEGQRRNPLLGGFPNKAAHHLSPAYVPDPMELDEHVPPYADDASPTAESPGYIADSDPIEEDTDEDSLDYPDEPEDGEQDDDEDPEEDPSKEHEPEDDDEDPEEDPKEEHEPEDEDTKEEEPFEGSNETKPFKEDETAITPPPPRHHGARISVKPQTPIASSTQALIDAFAAGSPPFLLPPTSPAYDQAPLGHKAAMIRMRNDIPEEDMPPQRRFVITAPLPGCDVVESSTTVAARAPRGQYDFVDTVEAGQVGWTGNGNNQKEESQLNIISYTKAQAYLSKGCDVYLAHITIKEAKEKSEGKRLEDMSIVRDFPKLFPEDLPIEFQIDLVPGPAPVARAPYRLAPSKMKELAKQLQELSDKGFIRPSSSP</sequence>
<reference evidence="2" key="1">
    <citation type="journal article" date="2022" name="Int. J. Mol. Sci.">
        <title>Draft Genome of Tanacetum Coccineum: Genomic Comparison of Closely Related Tanacetum-Family Plants.</title>
        <authorList>
            <person name="Yamashiro T."/>
            <person name="Shiraishi A."/>
            <person name="Nakayama K."/>
            <person name="Satake H."/>
        </authorList>
    </citation>
    <scope>NUCLEOTIDE SEQUENCE</scope>
</reference>
<reference evidence="2" key="2">
    <citation type="submission" date="2022-01" db="EMBL/GenBank/DDBJ databases">
        <authorList>
            <person name="Yamashiro T."/>
            <person name="Shiraishi A."/>
            <person name="Satake H."/>
            <person name="Nakayama K."/>
        </authorList>
    </citation>
    <scope>NUCLEOTIDE SEQUENCE</scope>
</reference>
<evidence type="ECO:0000256" key="1">
    <source>
        <dbReference type="SAM" id="MobiDB-lite"/>
    </source>
</evidence>
<dbReference type="Gene3D" id="3.10.10.10">
    <property type="entry name" value="HIV Type 1 Reverse Transcriptase, subunit A, domain 1"/>
    <property type="match status" value="1"/>
</dbReference>
<proteinExistence type="predicted"/>
<feature type="region of interest" description="Disordered" evidence="1">
    <location>
        <begin position="1"/>
        <end position="161"/>
    </location>
</feature>
<evidence type="ECO:0008006" key="4">
    <source>
        <dbReference type="Google" id="ProtNLM"/>
    </source>
</evidence>
<gene>
    <name evidence="2" type="ORF">Tco_0678788</name>
</gene>
<accession>A0ABQ4XG17</accession>
<evidence type="ECO:0000313" key="2">
    <source>
        <dbReference type="EMBL" id="GJS64224.1"/>
    </source>
</evidence>
<protein>
    <recommendedName>
        <fullName evidence="4">Reverse transcriptase domain-containing protein</fullName>
    </recommendedName>
</protein>
<feature type="compositionally biased region" description="Acidic residues" evidence="1">
    <location>
        <begin position="67"/>
        <end position="97"/>
    </location>
</feature>
<name>A0ABQ4XG17_9ASTR</name>
<dbReference type="SUPFAM" id="SSF56672">
    <property type="entry name" value="DNA/RNA polymerases"/>
    <property type="match status" value="1"/>
</dbReference>
<feature type="compositionally biased region" description="Acidic residues" evidence="1">
    <location>
        <begin position="105"/>
        <end position="133"/>
    </location>
</feature>
<comment type="caution">
    <text evidence="2">The sequence shown here is derived from an EMBL/GenBank/DDBJ whole genome shotgun (WGS) entry which is preliminary data.</text>
</comment>
<dbReference type="Proteomes" id="UP001151760">
    <property type="component" value="Unassembled WGS sequence"/>
</dbReference>
<dbReference type="EMBL" id="BQNB010009488">
    <property type="protein sequence ID" value="GJS64224.1"/>
    <property type="molecule type" value="Genomic_DNA"/>
</dbReference>
<dbReference type="PANTHER" id="PTHR15503:SF45">
    <property type="entry name" value="RNA-DIRECTED DNA POLYMERASE HOMOLOG"/>
    <property type="match status" value="1"/>
</dbReference>
<organism evidence="2 3">
    <name type="scientific">Tanacetum coccineum</name>
    <dbReference type="NCBI Taxonomy" id="301880"/>
    <lineage>
        <taxon>Eukaryota</taxon>
        <taxon>Viridiplantae</taxon>
        <taxon>Streptophyta</taxon>
        <taxon>Embryophyta</taxon>
        <taxon>Tracheophyta</taxon>
        <taxon>Spermatophyta</taxon>
        <taxon>Magnoliopsida</taxon>
        <taxon>eudicotyledons</taxon>
        <taxon>Gunneridae</taxon>
        <taxon>Pentapetalae</taxon>
        <taxon>asterids</taxon>
        <taxon>campanulids</taxon>
        <taxon>Asterales</taxon>
        <taxon>Asteraceae</taxon>
        <taxon>Asteroideae</taxon>
        <taxon>Anthemideae</taxon>
        <taxon>Anthemidinae</taxon>
        <taxon>Tanacetum</taxon>
    </lineage>
</organism>
<dbReference type="PANTHER" id="PTHR15503">
    <property type="entry name" value="LDOC1 RELATED"/>
    <property type="match status" value="1"/>
</dbReference>
<dbReference type="InterPro" id="IPR032567">
    <property type="entry name" value="RTL1-rel"/>
</dbReference>
<keyword evidence="3" id="KW-1185">Reference proteome</keyword>